<dbReference type="Proteomes" id="UP000811492">
    <property type="component" value="Unassembled WGS sequence"/>
</dbReference>
<dbReference type="Gene3D" id="1.10.10.60">
    <property type="entry name" value="Homeodomain-like"/>
    <property type="match status" value="1"/>
</dbReference>
<dbReference type="Pfam" id="PF13936">
    <property type="entry name" value="HTH_38"/>
    <property type="match status" value="1"/>
</dbReference>
<protein>
    <submittedName>
        <fullName evidence="2">Helix-turn-helix domain-containing protein</fullName>
    </submittedName>
</protein>
<dbReference type="InterPro" id="IPR009057">
    <property type="entry name" value="Homeodomain-like_sf"/>
</dbReference>
<comment type="caution">
    <text evidence="2">The sequence shown here is derived from an EMBL/GenBank/DDBJ whole genome shotgun (WGS) entry which is preliminary data.</text>
</comment>
<evidence type="ECO:0000259" key="1">
    <source>
        <dbReference type="Pfam" id="PF13936"/>
    </source>
</evidence>
<dbReference type="SUPFAM" id="SSF46689">
    <property type="entry name" value="Homeodomain-like"/>
    <property type="match status" value="1"/>
</dbReference>
<accession>A0ABS5M0H3</accession>
<proteinExistence type="predicted"/>
<sequence length="167" mass="17620">MAHNAARPDAQQTRARVTDLHAQGLSRNAIAREIGCSPSTVSKHAKALGLSFDRSATAVAVAAQTVDLASRRAALVERMMKLAEDTLDEIEGGEIEQVAITQRGEVVRTTRKPDMTDRRNGVTISGIAVDKATKLLDRDSGLETATSTLDALEAAVGAAARSLLDGD</sequence>
<dbReference type="InterPro" id="IPR025246">
    <property type="entry name" value="IS30-like_HTH"/>
</dbReference>
<reference evidence="2 3" key="1">
    <citation type="submission" date="2021-02" db="EMBL/GenBank/DDBJ databases">
        <title>Draft genome and description of Leucobacter sp nov strain Marseille-Q4368.</title>
        <authorList>
            <person name="Boxberger M."/>
            <person name="La Scola B."/>
        </authorList>
    </citation>
    <scope>NUCLEOTIDE SEQUENCE [LARGE SCALE GENOMIC DNA]</scope>
    <source>
        <strain evidence="2 3">Marseille-Q4368</strain>
    </source>
</reference>
<feature type="domain" description="Transposase IS30-like HTH" evidence="1">
    <location>
        <begin position="14"/>
        <end position="44"/>
    </location>
</feature>
<evidence type="ECO:0000313" key="3">
    <source>
        <dbReference type="Proteomes" id="UP000811492"/>
    </source>
</evidence>
<dbReference type="EMBL" id="JAFEVO010000001">
    <property type="protein sequence ID" value="MBS3180685.1"/>
    <property type="molecule type" value="Genomic_DNA"/>
</dbReference>
<evidence type="ECO:0000313" key="2">
    <source>
        <dbReference type="EMBL" id="MBS3180685.1"/>
    </source>
</evidence>
<gene>
    <name evidence="2" type="ORF">JSQ98_00440</name>
</gene>
<organism evidence="2 3">
    <name type="scientific">Leucobacter manosquensis</name>
    <dbReference type="NCBI Taxonomy" id="2810611"/>
    <lineage>
        <taxon>Bacteria</taxon>
        <taxon>Bacillati</taxon>
        <taxon>Actinomycetota</taxon>
        <taxon>Actinomycetes</taxon>
        <taxon>Micrococcales</taxon>
        <taxon>Microbacteriaceae</taxon>
        <taxon>Leucobacter</taxon>
    </lineage>
</organism>
<name>A0ABS5M0H3_9MICO</name>
<keyword evidence="3" id="KW-1185">Reference proteome</keyword>